<proteinExistence type="predicted"/>
<dbReference type="PANTHER" id="PTHR45138:SF9">
    <property type="entry name" value="DIGUANYLATE CYCLASE DGCM-RELATED"/>
    <property type="match status" value="1"/>
</dbReference>
<dbReference type="PROSITE" id="PS50887">
    <property type="entry name" value="GGDEF"/>
    <property type="match status" value="1"/>
</dbReference>
<accession>A0ABU2HHW5</accession>
<dbReference type="InterPro" id="IPR029150">
    <property type="entry name" value="dCache_3"/>
</dbReference>
<keyword evidence="3" id="KW-1133">Transmembrane helix</keyword>
<dbReference type="RefSeq" id="WP_310966363.1">
    <property type="nucleotide sequence ID" value="NZ_JAVMBO010000015.1"/>
</dbReference>
<gene>
    <name evidence="5" type="ORF">RKA07_11215</name>
</gene>
<dbReference type="InterPro" id="IPR050469">
    <property type="entry name" value="Diguanylate_Cyclase"/>
</dbReference>
<evidence type="ECO:0000256" key="3">
    <source>
        <dbReference type="SAM" id="Phobius"/>
    </source>
</evidence>
<keyword evidence="5" id="KW-0808">Transferase</keyword>
<evidence type="ECO:0000256" key="2">
    <source>
        <dbReference type="ARBA" id="ARBA00034247"/>
    </source>
</evidence>
<keyword evidence="3" id="KW-0472">Membrane</keyword>
<dbReference type="InterPro" id="IPR043128">
    <property type="entry name" value="Rev_trsase/Diguanyl_cyclase"/>
</dbReference>
<dbReference type="InterPro" id="IPR000160">
    <property type="entry name" value="GGDEF_dom"/>
</dbReference>
<evidence type="ECO:0000313" key="5">
    <source>
        <dbReference type="EMBL" id="MDS1310659.1"/>
    </source>
</evidence>
<keyword evidence="5" id="KW-0548">Nucleotidyltransferase</keyword>
<sequence length="399" mass="44428">MDELRHLVVDVNRDGQPRQGFELGRIYAGLRGVVPIFSFSGPEKKVGALEVGTSFSTLIDSISTAIGSDVAILIRDERVGDAVWNLPEKAIRSECGCFIEASSSDDLKEVITALESKRKHQPDSEERTTLLETQSGPIALTEFALRDYIGIRDQHEVPVGRIMIWHSAENAVQGFYRDTWVNIVYAVAAFILIELALYFGLLMALGRLETTVASRTRDIQMLNTRLEEMANRDALTGVYSRRYLMERVQQELNRTSREHHPAALIMLDLDHFKKVNDSWGHLAGDAVLADLGRIMQEQARNYDVVGRYGGEEFAILIPGANEETGYKIAEKLRQRVADEIEIPGSEGAPVTISAGVAAYRDGYKKEDWFAAADAALYAAKRAGRNRVMVNELTQATIKP</sequence>
<evidence type="ECO:0000313" key="6">
    <source>
        <dbReference type="Proteomes" id="UP001267407"/>
    </source>
</evidence>
<dbReference type="PANTHER" id="PTHR45138">
    <property type="entry name" value="REGULATORY COMPONENTS OF SENSORY TRANSDUCTION SYSTEM"/>
    <property type="match status" value="1"/>
</dbReference>
<dbReference type="NCBIfam" id="TIGR00254">
    <property type="entry name" value="GGDEF"/>
    <property type="match status" value="1"/>
</dbReference>
<evidence type="ECO:0000259" key="4">
    <source>
        <dbReference type="PROSITE" id="PS50887"/>
    </source>
</evidence>
<name>A0ABU2HHW5_9GAMM</name>
<protein>
    <recommendedName>
        <fullName evidence="1">diguanylate cyclase</fullName>
        <ecNumber evidence="1">2.7.7.65</ecNumber>
    </recommendedName>
</protein>
<dbReference type="GO" id="GO:0052621">
    <property type="term" value="F:diguanylate cyclase activity"/>
    <property type="evidence" value="ECO:0007669"/>
    <property type="project" value="UniProtKB-EC"/>
</dbReference>
<evidence type="ECO:0000256" key="1">
    <source>
        <dbReference type="ARBA" id="ARBA00012528"/>
    </source>
</evidence>
<dbReference type="SUPFAM" id="SSF55073">
    <property type="entry name" value="Nucleotide cyclase"/>
    <property type="match status" value="1"/>
</dbReference>
<dbReference type="Pfam" id="PF00990">
    <property type="entry name" value="GGDEF"/>
    <property type="match status" value="1"/>
</dbReference>
<dbReference type="EMBL" id="JAVMBO010000015">
    <property type="protein sequence ID" value="MDS1310659.1"/>
    <property type="molecule type" value="Genomic_DNA"/>
</dbReference>
<dbReference type="EC" id="2.7.7.65" evidence="1"/>
<dbReference type="Pfam" id="PF14827">
    <property type="entry name" value="dCache_3"/>
    <property type="match status" value="1"/>
</dbReference>
<keyword evidence="6" id="KW-1185">Reference proteome</keyword>
<comment type="caution">
    <text evidence="5">The sequence shown here is derived from an EMBL/GenBank/DDBJ whole genome shotgun (WGS) entry which is preliminary data.</text>
</comment>
<dbReference type="Proteomes" id="UP001267407">
    <property type="component" value="Unassembled WGS sequence"/>
</dbReference>
<dbReference type="InterPro" id="IPR029787">
    <property type="entry name" value="Nucleotide_cyclase"/>
</dbReference>
<dbReference type="CDD" id="cd01949">
    <property type="entry name" value="GGDEF"/>
    <property type="match status" value="1"/>
</dbReference>
<keyword evidence="3" id="KW-0812">Transmembrane</keyword>
<dbReference type="SMART" id="SM00267">
    <property type="entry name" value="GGDEF"/>
    <property type="match status" value="1"/>
</dbReference>
<feature type="domain" description="GGDEF" evidence="4">
    <location>
        <begin position="260"/>
        <end position="392"/>
    </location>
</feature>
<dbReference type="Gene3D" id="3.30.70.270">
    <property type="match status" value="1"/>
</dbReference>
<feature type="transmembrane region" description="Helical" evidence="3">
    <location>
        <begin position="183"/>
        <end position="205"/>
    </location>
</feature>
<organism evidence="5 6">
    <name type="scientific">Marinobacter xiaoshiensis</name>
    <dbReference type="NCBI Taxonomy" id="3073652"/>
    <lineage>
        <taxon>Bacteria</taxon>
        <taxon>Pseudomonadati</taxon>
        <taxon>Pseudomonadota</taxon>
        <taxon>Gammaproteobacteria</taxon>
        <taxon>Pseudomonadales</taxon>
        <taxon>Marinobacteraceae</taxon>
        <taxon>Marinobacter</taxon>
    </lineage>
</organism>
<comment type="catalytic activity">
    <reaction evidence="2">
        <text>2 GTP = 3',3'-c-di-GMP + 2 diphosphate</text>
        <dbReference type="Rhea" id="RHEA:24898"/>
        <dbReference type="ChEBI" id="CHEBI:33019"/>
        <dbReference type="ChEBI" id="CHEBI:37565"/>
        <dbReference type="ChEBI" id="CHEBI:58805"/>
        <dbReference type="EC" id="2.7.7.65"/>
    </reaction>
</comment>
<reference evidence="5" key="1">
    <citation type="submission" date="2023-09" db="EMBL/GenBank/DDBJ databases">
        <title>Marinobacter sediminicola sp. nov. and Marinobacter maritimum sp. nov., isolated from marine sediment.</title>
        <authorList>
            <person name="An J."/>
        </authorList>
    </citation>
    <scope>NUCLEOTIDE SEQUENCE</scope>
    <source>
        <strain evidence="5">F60267</strain>
    </source>
</reference>